<gene>
    <name evidence="7" type="ordered locus">Clocel_2753</name>
</gene>
<dbReference type="KEGG" id="ccb:Clocel_2753"/>
<evidence type="ECO:0000256" key="2">
    <source>
        <dbReference type="ARBA" id="ARBA00022723"/>
    </source>
</evidence>
<sequence>MNEIFIEKDKPYLRIAIKDHEKLLACYIEEETEEAVPGQIYLGIVKNIVPAIKGAFIDIGKAKDAFMHLDNNRDLKKGDYFLVEVLREATELKSANVTSLITIPGTYVVVNPMEKALKISRKISNSKFINEVKEQLKDVSTYGITVRSSAENVDINIIREEVQALNIVVDKIIAKGKYSLKPQLIYDDGGALGRILRDYINDGTKRIIVDDIKNYDLVKENIEKLHSSAELIMHEESRGIFDCYSIEKEILALRHKKVVLKSGGYIIIEKTEALYSIDVNSGKSTGEVAISKTAFKTNLEAAEEIARQIILRNLSGIIVIDFINMKDKKEKTEVIKILEAAFKKDNNKTTIYPFTDVNLVQITRKKRGKDIGSFLEESCKHCGGEGARLKWDYLKLLIKNQLIKLKGQHITKEFVITIDSKYKSEVQKKLTEFITFIEGHDCLLYLLYLDNFNSYKVEPVIFDSQRKNLQEYKIY</sequence>
<dbReference type="SMART" id="SM00316">
    <property type="entry name" value="S1"/>
    <property type="match status" value="1"/>
</dbReference>
<reference evidence="7 8" key="1">
    <citation type="submission" date="2010-08" db="EMBL/GenBank/DDBJ databases">
        <title>Complete sequence of Clostridium cellulovorans 743B.</title>
        <authorList>
            <consortium name="US DOE Joint Genome Institute"/>
            <person name="Lucas S."/>
            <person name="Copeland A."/>
            <person name="Lapidus A."/>
            <person name="Cheng J.-F."/>
            <person name="Bruce D."/>
            <person name="Goodwin L."/>
            <person name="Pitluck S."/>
            <person name="Chertkov O."/>
            <person name="Detter J.C."/>
            <person name="Han C."/>
            <person name="Tapia R."/>
            <person name="Land M."/>
            <person name="Hauser L."/>
            <person name="Chang Y.-J."/>
            <person name="Jeffries C."/>
            <person name="Kyrpides N."/>
            <person name="Ivanova N."/>
            <person name="Mikhailova N."/>
            <person name="Hemme C.L."/>
            <person name="Woyke T."/>
        </authorList>
    </citation>
    <scope>NUCLEOTIDE SEQUENCE [LARGE SCALE GENOMIC DNA]</scope>
    <source>
        <strain evidence="8">ATCC 35296 / DSM 3052 / OCM 3 / 743B</strain>
    </source>
</reference>
<dbReference type="EMBL" id="CP002160">
    <property type="protein sequence ID" value="ADL52450.1"/>
    <property type="molecule type" value="Genomic_DNA"/>
</dbReference>
<dbReference type="GO" id="GO:0046872">
    <property type="term" value="F:metal ion binding"/>
    <property type="evidence" value="ECO:0007669"/>
    <property type="project" value="UniProtKB-KW"/>
</dbReference>
<dbReference type="InterPro" id="IPR012340">
    <property type="entry name" value="NA-bd_OB-fold"/>
</dbReference>
<evidence type="ECO:0000259" key="6">
    <source>
        <dbReference type="SMART" id="SM00316"/>
    </source>
</evidence>
<dbReference type="HOGENOM" id="CLU_003468_5_3_9"/>
<dbReference type="eggNOG" id="COG1530">
    <property type="taxonomic scope" value="Bacteria"/>
</dbReference>
<dbReference type="GO" id="GO:0016787">
    <property type="term" value="F:hydrolase activity"/>
    <property type="evidence" value="ECO:0007669"/>
    <property type="project" value="UniProtKB-KW"/>
</dbReference>
<proteinExistence type="predicted"/>
<dbReference type="SUPFAM" id="SSF50249">
    <property type="entry name" value="Nucleic acid-binding proteins"/>
    <property type="match status" value="1"/>
</dbReference>
<dbReference type="GO" id="GO:0003723">
    <property type="term" value="F:RNA binding"/>
    <property type="evidence" value="ECO:0007669"/>
    <property type="project" value="UniProtKB-KW"/>
</dbReference>
<dbReference type="CDD" id="cd04453">
    <property type="entry name" value="S1_RNase_E"/>
    <property type="match status" value="1"/>
</dbReference>
<dbReference type="GO" id="GO:0004540">
    <property type="term" value="F:RNA nuclease activity"/>
    <property type="evidence" value="ECO:0007669"/>
    <property type="project" value="InterPro"/>
</dbReference>
<dbReference type="AlphaFoldDB" id="D9SS03"/>
<dbReference type="InterPro" id="IPR019307">
    <property type="entry name" value="RNA-bd_AU-1/RNase_E/G"/>
</dbReference>
<evidence type="ECO:0000256" key="4">
    <source>
        <dbReference type="ARBA" id="ARBA00022842"/>
    </source>
</evidence>
<accession>D9SS03</accession>
<dbReference type="Pfam" id="PF10150">
    <property type="entry name" value="RNase_E_G"/>
    <property type="match status" value="1"/>
</dbReference>
<keyword evidence="2" id="KW-0479">Metal-binding</keyword>
<evidence type="ECO:0000313" key="8">
    <source>
        <dbReference type="Proteomes" id="UP000002730"/>
    </source>
</evidence>
<name>D9SS03_CLOC7</name>
<dbReference type="InterPro" id="IPR004659">
    <property type="entry name" value="RNase_E/G"/>
</dbReference>
<dbReference type="Gene3D" id="2.40.50.140">
    <property type="entry name" value="Nucleic acid-binding proteins"/>
    <property type="match status" value="1"/>
</dbReference>
<dbReference type="InterPro" id="IPR003029">
    <property type="entry name" value="S1_domain"/>
</dbReference>
<comment type="cofactor">
    <cofactor evidence="1">
        <name>Mg(2+)</name>
        <dbReference type="ChEBI" id="CHEBI:18420"/>
    </cofactor>
</comment>
<keyword evidence="3" id="KW-0378">Hydrolase</keyword>
<keyword evidence="8" id="KW-1185">Reference proteome</keyword>
<keyword evidence="5" id="KW-0694">RNA-binding</keyword>
<dbReference type="GO" id="GO:0005737">
    <property type="term" value="C:cytoplasm"/>
    <property type="evidence" value="ECO:0007669"/>
    <property type="project" value="TreeGrafter"/>
</dbReference>
<feature type="domain" description="S1 motif" evidence="6">
    <location>
        <begin position="36"/>
        <end position="100"/>
    </location>
</feature>
<dbReference type="OrthoDB" id="9804278at2"/>
<organism evidence="7 8">
    <name type="scientific">Clostridium cellulovorans (strain ATCC 35296 / DSM 3052 / OCM 3 / 743B)</name>
    <dbReference type="NCBI Taxonomy" id="573061"/>
    <lineage>
        <taxon>Bacteria</taxon>
        <taxon>Bacillati</taxon>
        <taxon>Bacillota</taxon>
        <taxon>Clostridia</taxon>
        <taxon>Eubacteriales</taxon>
        <taxon>Clostridiaceae</taxon>
        <taxon>Clostridium</taxon>
    </lineage>
</organism>
<dbReference type="PANTHER" id="PTHR30001:SF0">
    <property type="entry name" value="RIBONUCLEASE G"/>
    <property type="match status" value="1"/>
</dbReference>
<keyword evidence="4" id="KW-0460">Magnesium</keyword>
<evidence type="ECO:0000256" key="1">
    <source>
        <dbReference type="ARBA" id="ARBA00001946"/>
    </source>
</evidence>
<dbReference type="STRING" id="573061.Clocel_2753"/>
<dbReference type="Proteomes" id="UP000002730">
    <property type="component" value="Chromosome"/>
</dbReference>
<evidence type="ECO:0000256" key="5">
    <source>
        <dbReference type="ARBA" id="ARBA00022884"/>
    </source>
</evidence>
<dbReference type="RefSeq" id="WP_010076640.1">
    <property type="nucleotide sequence ID" value="NC_014393.1"/>
</dbReference>
<dbReference type="PANTHER" id="PTHR30001">
    <property type="entry name" value="RIBONUCLEASE"/>
    <property type="match status" value="1"/>
</dbReference>
<dbReference type="GO" id="GO:0006364">
    <property type="term" value="P:rRNA processing"/>
    <property type="evidence" value="ECO:0007669"/>
    <property type="project" value="TreeGrafter"/>
</dbReference>
<evidence type="ECO:0000256" key="3">
    <source>
        <dbReference type="ARBA" id="ARBA00022801"/>
    </source>
</evidence>
<evidence type="ECO:0000313" key="7">
    <source>
        <dbReference type="EMBL" id="ADL52450.1"/>
    </source>
</evidence>
<protein>
    <submittedName>
        <fullName evidence="7">Ribonuclease, Rne/Rng family</fullName>
    </submittedName>
</protein>